<feature type="signal peptide" evidence="1">
    <location>
        <begin position="1"/>
        <end position="22"/>
    </location>
</feature>
<evidence type="ECO:0000313" key="3">
    <source>
        <dbReference type="EMBL" id="KAI1849856.1"/>
    </source>
</evidence>
<dbReference type="CDD" id="cd03457">
    <property type="entry name" value="intradiol_dioxygenase_like"/>
    <property type="match status" value="1"/>
</dbReference>
<dbReference type="Pfam" id="PF00775">
    <property type="entry name" value="Dioxygenase_C"/>
    <property type="match status" value="1"/>
</dbReference>
<dbReference type="AlphaFoldDB" id="A0A9Q0AIG7"/>
<evidence type="ECO:0000256" key="1">
    <source>
        <dbReference type="SAM" id="SignalP"/>
    </source>
</evidence>
<sequence length="334" mass="36044">MARYIATVALLATYSLMGSVMGHPGADIEAEIAERAAWINSPEYRSLDTCKSSIKSRDQKLVDARVDKFYQLREKRGLAKRSFRDVLLTSHHSNKTVTPDSTPEEIFGSDNSCILQPKTTEGPWVAGELVRQDITDGEPGVPLTFDVQLIDTTTCEPLSNVALEAWYCNSTGVYGGVSARGNGNPNDPKAKYNAALRGIQFSDDDGIVSFDAIMPGHYTGRAVHIHIMAHIGATTLANGTIAGGHIAQVGQLFFDQTLNQAVNEVSPYSTNKQSFTINSQDGIMAQEAATSDPVLNYVYLGAEVKDGIFGWASVGINPKSVYTARPAAYYTGPA</sequence>
<organism evidence="3 4">
    <name type="scientific">Neoarthrinium moseri</name>
    <dbReference type="NCBI Taxonomy" id="1658444"/>
    <lineage>
        <taxon>Eukaryota</taxon>
        <taxon>Fungi</taxon>
        <taxon>Dikarya</taxon>
        <taxon>Ascomycota</taxon>
        <taxon>Pezizomycotina</taxon>
        <taxon>Sordariomycetes</taxon>
        <taxon>Xylariomycetidae</taxon>
        <taxon>Amphisphaeriales</taxon>
        <taxon>Apiosporaceae</taxon>
        <taxon>Neoarthrinium</taxon>
    </lineage>
</organism>
<keyword evidence="1" id="KW-0732">Signal</keyword>
<dbReference type="OrthoDB" id="121380at2759"/>
<protein>
    <recommendedName>
        <fullName evidence="2">Intradiol ring-cleavage dioxygenases domain-containing protein</fullName>
    </recommendedName>
</protein>
<reference evidence="3" key="1">
    <citation type="submission" date="2021-03" db="EMBL/GenBank/DDBJ databases">
        <title>Revisited historic fungal species revealed as producer of novel bioactive compounds through whole genome sequencing and comparative genomics.</title>
        <authorList>
            <person name="Vignolle G.A."/>
            <person name="Hochenegger N."/>
            <person name="Mach R.L."/>
            <person name="Mach-Aigner A.R."/>
            <person name="Javad Rahimi M."/>
            <person name="Salim K.A."/>
            <person name="Chan C.M."/>
            <person name="Lim L.B.L."/>
            <person name="Cai F."/>
            <person name="Druzhinina I.S."/>
            <person name="U'Ren J.M."/>
            <person name="Derntl C."/>
        </authorList>
    </citation>
    <scope>NUCLEOTIDE SEQUENCE</scope>
    <source>
        <strain evidence="3">TUCIM 5799</strain>
    </source>
</reference>
<dbReference type="EMBL" id="JAFIMR010000074">
    <property type="protein sequence ID" value="KAI1849856.1"/>
    <property type="molecule type" value="Genomic_DNA"/>
</dbReference>
<dbReference type="Proteomes" id="UP000829685">
    <property type="component" value="Unassembled WGS sequence"/>
</dbReference>
<dbReference type="GO" id="GO:0016702">
    <property type="term" value="F:oxidoreductase activity, acting on single donors with incorporation of molecular oxygen, incorporation of two atoms of oxygen"/>
    <property type="evidence" value="ECO:0007669"/>
    <property type="project" value="InterPro"/>
</dbReference>
<name>A0A9Q0AIG7_9PEZI</name>
<keyword evidence="4" id="KW-1185">Reference proteome</keyword>
<feature type="chain" id="PRO_5040512423" description="Intradiol ring-cleavage dioxygenases domain-containing protein" evidence="1">
    <location>
        <begin position="23"/>
        <end position="334"/>
    </location>
</feature>
<evidence type="ECO:0000313" key="4">
    <source>
        <dbReference type="Proteomes" id="UP000829685"/>
    </source>
</evidence>
<dbReference type="InterPro" id="IPR000627">
    <property type="entry name" value="Intradiol_dOase_C"/>
</dbReference>
<accession>A0A9Q0AIG7</accession>
<dbReference type="PANTHER" id="PTHR34315">
    <property type="match status" value="1"/>
</dbReference>
<gene>
    <name evidence="3" type="ORF">JX265_013559</name>
</gene>
<dbReference type="GO" id="GO:0008199">
    <property type="term" value="F:ferric iron binding"/>
    <property type="evidence" value="ECO:0007669"/>
    <property type="project" value="InterPro"/>
</dbReference>
<evidence type="ECO:0000259" key="2">
    <source>
        <dbReference type="Pfam" id="PF00775"/>
    </source>
</evidence>
<dbReference type="Gene3D" id="2.60.130.10">
    <property type="entry name" value="Aromatic compound dioxygenase"/>
    <property type="match status" value="1"/>
</dbReference>
<dbReference type="InterPro" id="IPR015889">
    <property type="entry name" value="Intradiol_dOase_core"/>
</dbReference>
<feature type="domain" description="Intradiol ring-cleavage dioxygenases" evidence="2">
    <location>
        <begin position="126"/>
        <end position="222"/>
    </location>
</feature>
<dbReference type="SUPFAM" id="SSF49482">
    <property type="entry name" value="Aromatic compound dioxygenase"/>
    <property type="match status" value="1"/>
</dbReference>
<comment type="caution">
    <text evidence="3">The sequence shown here is derived from an EMBL/GenBank/DDBJ whole genome shotgun (WGS) entry which is preliminary data.</text>
</comment>
<dbReference type="PANTHER" id="PTHR34315:SF1">
    <property type="entry name" value="INTRADIOL RING-CLEAVAGE DIOXYGENASES DOMAIN-CONTAINING PROTEIN-RELATED"/>
    <property type="match status" value="1"/>
</dbReference>
<proteinExistence type="predicted"/>